<evidence type="ECO:0000256" key="6">
    <source>
        <dbReference type="ARBA" id="ARBA00023251"/>
    </source>
</evidence>
<dbReference type="CDD" id="cd05150">
    <property type="entry name" value="APH"/>
    <property type="match status" value="1"/>
</dbReference>
<dbReference type="Gene3D" id="3.30.200.20">
    <property type="entry name" value="Phosphorylase Kinase, domain 1"/>
    <property type="match status" value="1"/>
</dbReference>
<dbReference type="GO" id="GO:0046677">
    <property type="term" value="P:response to antibiotic"/>
    <property type="evidence" value="ECO:0007669"/>
    <property type="project" value="UniProtKB-KW"/>
</dbReference>
<dbReference type="InterPro" id="IPR011009">
    <property type="entry name" value="Kinase-like_dom_sf"/>
</dbReference>
<evidence type="ECO:0000256" key="4">
    <source>
        <dbReference type="ARBA" id="ARBA00022777"/>
    </source>
</evidence>
<feature type="binding site" evidence="8">
    <location>
        <position position="173"/>
    </location>
    <ligand>
        <name>Mg(2+)</name>
        <dbReference type="ChEBI" id="CHEBI:18420"/>
    </ligand>
</feature>
<evidence type="ECO:0000256" key="7">
    <source>
        <dbReference type="PIRSR" id="PIRSR000706-1"/>
    </source>
</evidence>
<dbReference type="Gene3D" id="3.90.1200.10">
    <property type="match status" value="1"/>
</dbReference>
<evidence type="ECO:0000256" key="3">
    <source>
        <dbReference type="ARBA" id="ARBA00022741"/>
    </source>
</evidence>
<protein>
    <submittedName>
        <fullName evidence="10">Aminoglycoside 3'-phosphotransferase</fullName>
    </submittedName>
</protein>
<comment type="similarity">
    <text evidence="1">Belongs to the aminoglycoside phosphotransferase family.</text>
</comment>
<dbReference type="Proteomes" id="UP000316988">
    <property type="component" value="Unassembled WGS sequence"/>
</dbReference>
<evidence type="ECO:0000259" key="9">
    <source>
        <dbReference type="Pfam" id="PF01636"/>
    </source>
</evidence>
<keyword evidence="6" id="KW-0046">Antibiotic resistance</keyword>
<keyword evidence="8" id="KW-0479">Metal-binding</keyword>
<comment type="caution">
    <text evidence="10">The sequence shown here is derived from an EMBL/GenBank/DDBJ whole genome shotgun (WGS) entry which is preliminary data.</text>
</comment>
<sequence length="228" mass="24850">MREMAAGEVTLVWQNEVGGLTGRVGGTRPRYLKWNPAGSGESLSAEAERLRWLADRHPVPAVLDLVVRGHEELLVTAALPARSAVDPKWTRRPEDAVRAVAEGLRALHSLPVATCPFDWGVEARITEAVSAGREVPASLLTAPNVDLLVVCHGDACAPNTLLGDDARFAATVDVGRLGVADRWADLAVATMSLAWNFEDPDEGLFWETYGLEPDIERIDYYRALWNAT</sequence>
<dbReference type="EMBL" id="VLNT01000035">
    <property type="protein sequence ID" value="TSD52837.1"/>
    <property type="molecule type" value="Genomic_DNA"/>
</dbReference>
<keyword evidence="2 10" id="KW-0808">Transferase</keyword>
<dbReference type="SUPFAM" id="SSF56112">
    <property type="entry name" value="Protein kinase-like (PK-like)"/>
    <property type="match status" value="1"/>
</dbReference>
<dbReference type="GO" id="GO:0016773">
    <property type="term" value="F:phosphotransferase activity, alcohol group as acceptor"/>
    <property type="evidence" value="ECO:0007669"/>
    <property type="project" value="InterPro"/>
</dbReference>
<dbReference type="InterPro" id="IPR002575">
    <property type="entry name" value="Aminoglycoside_PTrfase"/>
</dbReference>
<keyword evidence="5" id="KW-0067">ATP-binding</keyword>
<dbReference type="Pfam" id="PF01636">
    <property type="entry name" value="APH"/>
    <property type="match status" value="1"/>
</dbReference>
<gene>
    <name evidence="10" type="ORF">FNM00_18520</name>
</gene>
<dbReference type="GO" id="GO:0005524">
    <property type="term" value="F:ATP binding"/>
    <property type="evidence" value="ECO:0007669"/>
    <property type="project" value="UniProtKB-KW"/>
</dbReference>
<dbReference type="InterPro" id="IPR024165">
    <property type="entry name" value="Kan/Strep_kinase"/>
</dbReference>
<proteinExistence type="inferred from homology"/>
<dbReference type="GO" id="GO:0016301">
    <property type="term" value="F:kinase activity"/>
    <property type="evidence" value="ECO:0007669"/>
    <property type="project" value="UniProtKB-KW"/>
</dbReference>
<dbReference type="GO" id="GO:0046872">
    <property type="term" value="F:metal ion binding"/>
    <property type="evidence" value="ECO:0007669"/>
    <property type="project" value="UniProtKB-KW"/>
</dbReference>
<keyword evidence="8" id="KW-0460">Magnesium</keyword>
<name>A0A554RF95_9ACTN</name>
<accession>A0A554RF95</accession>
<keyword evidence="3" id="KW-0547">Nucleotide-binding</keyword>
<evidence type="ECO:0000313" key="10">
    <source>
        <dbReference type="EMBL" id="TSD52837.1"/>
    </source>
</evidence>
<organism evidence="10 11">
    <name type="scientific">Aeromicrobium piscarium</name>
    <dbReference type="NCBI Taxonomy" id="2590901"/>
    <lineage>
        <taxon>Bacteria</taxon>
        <taxon>Bacillati</taxon>
        <taxon>Actinomycetota</taxon>
        <taxon>Actinomycetes</taxon>
        <taxon>Propionibacteriales</taxon>
        <taxon>Nocardioidaceae</taxon>
        <taxon>Aeromicrobium</taxon>
    </lineage>
</organism>
<evidence type="ECO:0000313" key="11">
    <source>
        <dbReference type="Proteomes" id="UP000316988"/>
    </source>
</evidence>
<reference evidence="10 11" key="1">
    <citation type="submission" date="2019-07" db="EMBL/GenBank/DDBJ databases">
        <authorList>
            <person name="Zhao L.H."/>
        </authorList>
    </citation>
    <scope>NUCLEOTIDE SEQUENCE [LARGE SCALE GENOMIC DNA]</scope>
    <source>
        <strain evidence="10 11">Co35</strain>
    </source>
</reference>
<evidence type="ECO:0000256" key="5">
    <source>
        <dbReference type="ARBA" id="ARBA00022840"/>
    </source>
</evidence>
<evidence type="ECO:0000256" key="1">
    <source>
        <dbReference type="ARBA" id="ARBA00006219"/>
    </source>
</evidence>
<evidence type="ECO:0000256" key="8">
    <source>
        <dbReference type="PIRSR" id="PIRSR000706-2"/>
    </source>
</evidence>
<feature type="binding site" evidence="8">
    <location>
        <position position="159"/>
    </location>
    <ligand>
        <name>Mg(2+)</name>
        <dbReference type="ChEBI" id="CHEBI:18420"/>
    </ligand>
</feature>
<feature type="domain" description="Aminoglycoside phosphotransferase" evidence="9">
    <location>
        <begin position="27"/>
        <end position="202"/>
    </location>
</feature>
<keyword evidence="11" id="KW-1185">Reference proteome</keyword>
<feature type="active site" description="Proton acceptor" evidence="7">
    <location>
        <position position="154"/>
    </location>
</feature>
<dbReference type="OrthoDB" id="3806873at2"/>
<keyword evidence="4" id="KW-0418">Kinase</keyword>
<dbReference type="AlphaFoldDB" id="A0A554RF95"/>
<evidence type="ECO:0000256" key="2">
    <source>
        <dbReference type="ARBA" id="ARBA00022679"/>
    </source>
</evidence>
<dbReference type="PIRSF" id="PIRSF000706">
    <property type="entry name" value="Kanamycin_kin"/>
    <property type="match status" value="1"/>
</dbReference>